<dbReference type="PANTHER" id="PTHR21022:SF19">
    <property type="entry name" value="PREPHENATE DEHYDRATASE-RELATED"/>
    <property type="match status" value="1"/>
</dbReference>
<feature type="site" description="Essential for prephenate dehydratase activity" evidence="19">
    <location>
        <position position="262"/>
    </location>
</feature>
<evidence type="ECO:0000259" key="20">
    <source>
        <dbReference type="PROSITE" id="PS51168"/>
    </source>
</evidence>
<evidence type="ECO:0000256" key="1">
    <source>
        <dbReference type="ARBA" id="ARBA00000824"/>
    </source>
</evidence>
<evidence type="ECO:0000256" key="3">
    <source>
        <dbReference type="ARBA" id="ARBA00004496"/>
    </source>
</evidence>
<dbReference type="Pfam" id="PF01817">
    <property type="entry name" value="CM_2"/>
    <property type="match status" value="1"/>
</dbReference>
<comment type="subcellular location">
    <subcellularLocation>
        <location evidence="3">Cytoplasm</location>
    </subcellularLocation>
</comment>
<comment type="pathway">
    <text evidence="5">Metabolic intermediate biosynthesis; prephenate biosynthesis; prephenate from chorismate: step 1/1.</text>
</comment>
<evidence type="ECO:0000313" key="23">
    <source>
        <dbReference type="EMBL" id="PQO45734.1"/>
    </source>
</evidence>
<sequence>MSKKKSAKRPTPTSLKRDVDQIDKELAILLQQRAELIKSANELDSAENAVDGLVDDDQRIETLAAKSRGVLPPDELRTIFREIFSGCRTVASRLKVAFLGPEYSYSHQAAIERFGQSAELVPVATIAAVFEEVSRGTCQFGLVPVENSSDGRVTDTLDMFARQPLKICGEVQLRIHHCLLAKCERSKIREVHSKPQAISQCRNWLAKHLPQARVCEITSTAAAAQLASQQDGVAAIASRAAGVNYGLNFAAENIEDNPRNVTRFAVIGNESGKKTGDDKTAIMFQTEHKPGALADAMNIFKRNRLNLTWIESFPVSGGDQEYLFFVEVEGHESEMKIRRAIAALEKKTIRFEVLGSFRKMTPTD</sequence>
<evidence type="ECO:0000256" key="15">
    <source>
        <dbReference type="ARBA" id="ARBA00023268"/>
    </source>
</evidence>
<dbReference type="InterPro" id="IPR002701">
    <property type="entry name" value="CM_II_prokaryot"/>
</dbReference>
<dbReference type="FunFam" id="3.40.190.10:FF:000034">
    <property type="entry name" value="Chorismate mutase/prephenate dehydratase"/>
    <property type="match status" value="1"/>
</dbReference>
<dbReference type="SUPFAM" id="SSF53850">
    <property type="entry name" value="Periplasmic binding protein-like II"/>
    <property type="match status" value="1"/>
</dbReference>
<keyword evidence="14" id="KW-0456">Lyase</keyword>
<reference evidence="23 24" key="1">
    <citation type="submission" date="2018-02" db="EMBL/GenBank/DDBJ databases">
        <title>Comparative genomes isolates from brazilian mangrove.</title>
        <authorList>
            <person name="Araujo J.E."/>
            <person name="Taketani R.G."/>
            <person name="Silva M.C.P."/>
            <person name="Loureco M.V."/>
            <person name="Andreote F.D."/>
        </authorList>
    </citation>
    <scope>NUCLEOTIDE SEQUENCE [LARGE SCALE GENOMIC DNA]</scope>
    <source>
        <strain evidence="23 24">Nap-Phe MGV</strain>
    </source>
</reference>
<dbReference type="EC" id="4.2.1.51" evidence="7"/>
<dbReference type="InterPro" id="IPR036263">
    <property type="entry name" value="Chorismate_II_sf"/>
</dbReference>
<proteinExistence type="predicted"/>
<dbReference type="CDD" id="cd13630">
    <property type="entry name" value="PBP2_PDT_1"/>
    <property type="match status" value="1"/>
</dbReference>
<name>A0A2S8GP00_9BACT</name>
<dbReference type="Gene3D" id="3.30.70.260">
    <property type="match status" value="1"/>
</dbReference>
<dbReference type="CDD" id="cd04905">
    <property type="entry name" value="ACT_CM-PDT"/>
    <property type="match status" value="1"/>
</dbReference>
<dbReference type="PROSITE" id="PS51671">
    <property type="entry name" value="ACT"/>
    <property type="match status" value="1"/>
</dbReference>
<evidence type="ECO:0000256" key="4">
    <source>
        <dbReference type="ARBA" id="ARBA00004741"/>
    </source>
</evidence>
<evidence type="ECO:0000256" key="6">
    <source>
        <dbReference type="ARBA" id="ARBA00012404"/>
    </source>
</evidence>
<comment type="catalytic activity">
    <reaction evidence="1">
        <text>chorismate = prephenate</text>
        <dbReference type="Rhea" id="RHEA:13897"/>
        <dbReference type="ChEBI" id="CHEBI:29748"/>
        <dbReference type="ChEBI" id="CHEBI:29934"/>
        <dbReference type="EC" id="5.4.99.5"/>
    </reaction>
</comment>
<dbReference type="UniPathway" id="UPA00121">
    <property type="reaction ID" value="UER00345"/>
</dbReference>
<dbReference type="PROSITE" id="PS51168">
    <property type="entry name" value="CHORISMATE_MUT_2"/>
    <property type="match status" value="1"/>
</dbReference>
<keyword evidence="10" id="KW-0028">Amino-acid biosynthesis</keyword>
<dbReference type="InterPro" id="IPR008242">
    <property type="entry name" value="Chor_mutase/pphenate_deHydtase"/>
</dbReference>
<evidence type="ECO:0000256" key="19">
    <source>
        <dbReference type="PIRSR" id="PIRSR001500-2"/>
    </source>
</evidence>
<dbReference type="InterPro" id="IPR002912">
    <property type="entry name" value="ACT_dom"/>
</dbReference>
<feature type="domain" description="Chorismate mutase" evidence="20">
    <location>
        <begin position="6"/>
        <end position="95"/>
    </location>
</feature>
<dbReference type="PIRSF" id="PIRSF001500">
    <property type="entry name" value="Chor_mut_pdt_Ppr"/>
    <property type="match status" value="1"/>
</dbReference>
<evidence type="ECO:0000259" key="22">
    <source>
        <dbReference type="PROSITE" id="PS51671"/>
    </source>
</evidence>
<keyword evidence="9" id="KW-0963">Cytoplasm</keyword>
<dbReference type="SMART" id="SM00830">
    <property type="entry name" value="CM_2"/>
    <property type="match status" value="1"/>
</dbReference>
<evidence type="ECO:0000256" key="5">
    <source>
        <dbReference type="ARBA" id="ARBA00004817"/>
    </source>
</evidence>
<dbReference type="OrthoDB" id="9802281at2"/>
<dbReference type="EC" id="5.4.99.5" evidence="6"/>
<dbReference type="GO" id="GO:0009094">
    <property type="term" value="P:L-phenylalanine biosynthetic process"/>
    <property type="evidence" value="ECO:0007669"/>
    <property type="project" value="UniProtKB-UniPathway"/>
</dbReference>
<keyword evidence="12" id="KW-0584">Phenylalanine biosynthesis</keyword>
<evidence type="ECO:0000256" key="7">
    <source>
        <dbReference type="ARBA" id="ARBA00013147"/>
    </source>
</evidence>
<organism evidence="23 24">
    <name type="scientific">Blastopirellula marina</name>
    <dbReference type="NCBI Taxonomy" id="124"/>
    <lineage>
        <taxon>Bacteria</taxon>
        <taxon>Pseudomonadati</taxon>
        <taxon>Planctomycetota</taxon>
        <taxon>Planctomycetia</taxon>
        <taxon>Pirellulales</taxon>
        <taxon>Pirellulaceae</taxon>
        <taxon>Blastopirellula</taxon>
    </lineage>
</organism>
<dbReference type="Pfam" id="PF00800">
    <property type="entry name" value="PDT"/>
    <property type="match status" value="1"/>
</dbReference>
<comment type="caution">
    <text evidence="23">The sequence shown here is derived from an EMBL/GenBank/DDBJ whole genome shotgun (WGS) entry which is preliminary data.</text>
</comment>
<dbReference type="NCBIfam" id="NF008865">
    <property type="entry name" value="PRK11898.1"/>
    <property type="match status" value="1"/>
</dbReference>
<evidence type="ECO:0000259" key="21">
    <source>
        <dbReference type="PROSITE" id="PS51171"/>
    </source>
</evidence>
<dbReference type="GO" id="GO:0004106">
    <property type="term" value="F:chorismate mutase activity"/>
    <property type="evidence" value="ECO:0007669"/>
    <property type="project" value="UniProtKB-EC"/>
</dbReference>
<dbReference type="InterPro" id="IPR036979">
    <property type="entry name" value="CM_dom_sf"/>
</dbReference>
<dbReference type="GO" id="GO:0005737">
    <property type="term" value="C:cytoplasm"/>
    <property type="evidence" value="ECO:0007669"/>
    <property type="project" value="UniProtKB-SubCell"/>
</dbReference>
<evidence type="ECO:0000256" key="11">
    <source>
        <dbReference type="ARBA" id="ARBA00023141"/>
    </source>
</evidence>
<dbReference type="SUPFAM" id="SSF48600">
    <property type="entry name" value="Chorismate mutase II"/>
    <property type="match status" value="1"/>
</dbReference>
<dbReference type="FunFam" id="3.40.190.10:FF:000029">
    <property type="entry name" value="Chorismate mutase/Prephenate dehydratase"/>
    <property type="match status" value="1"/>
</dbReference>
<keyword evidence="15" id="KW-0511">Multifunctional enzyme</keyword>
<dbReference type="PROSITE" id="PS51171">
    <property type="entry name" value="PREPHENATE_DEHYDR_3"/>
    <property type="match status" value="1"/>
</dbReference>
<dbReference type="GO" id="GO:0004664">
    <property type="term" value="F:prephenate dehydratase activity"/>
    <property type="evidence" value="ECO:0007669"/>
    <property type="project" value="UniProtKB-EC"/>
</dbReference>
<feature type="domain" description="Prephenate dehydratase" evidence="21">
    <location>
        <begin position="95"/>
        <end position="269"/>
    </location>
</feature>
<dbReference type="GO" id="GO:0046417">
    <property type="term" value="P:chorismate metabolic process"/>
    <property type="evidence" value="ECO:0007669"/>
    <property type="project" value="InterPro"/>
</dbReference>
<evidence type="ECO:0000256" key="2">
    <source>
        <dbReference type="ARBA" id="ARBA00002364"/>
    </source>
</evidence>
<dbReference type="PANTHER" id="PTHR21022">
    <property type="entry name" value="PREPHENATE DEHYDRATASE P PROTEIN"/>
    <property type="match status" value="1"/>
</dbReference>
<dbReference type="RefSeq" id="WP_105335758.1">
    <property type="nucleotide sequence ID" value="NZ_PUHZ01000013.1"/>
</dbReference>
<dbReference type="EMBL" id="PUHZ01000013">
    <property type="protein sequence ID" value="PQO45734.1"/>
    <property type="molecule type" value="Genomic_DNA"/>
</dbReference>
<gene>
    <name evidence="23" type="ORF">C5Y93_12460</name>
</gene>
<evidence type="ECO:0000256" key="18">
    <source>
        <dbReference type="ARBA" id="ARBA00047848"/>
    </source>
</evidence>
<evidence type="ECO:0000256" key="14">
    <source>
        <dbReference type="ARBA" id="ARBA00023239"/>
    </source>
</evidence>
<feature type="domain" description="ACT" evidence="22">
    <location>
        <begin position="281"/>
        <end position="358"/>
    </location>
</feature>
<evidence type="ECO:0000256" key="12">
    <source>
        <dbReference type="ARBA" id="ARBA00023222"/>
    </source>
</evidence>
<keyword evidence="13" id="KW-0413">Isomerase</keyword>
<protein>
    <recommendedName>
        <fullName evidence="8">Bifunctional chorismate mutase/prephenate dehydratase</fullName>
        <ecNumber evidence="7">4.2.1.51</ecNumber>
        <ecNumber evidence="6">5.4.99.5</ecNumber>
    </recommendedName>
    <alternativeName>
        <fullName evidence="17">Chorismate mutase-prephenate dehydratase</fullName>
    </alternativeName>
    <alternativeName>
        <fullName evidence="16">p-protein</fullName>
    </alternativeName>
</protein>
<comment type="pathway">
    <text evidence="4">Amino-acid biosynthesis; L-phenylalanine biosynthesis; phenylpyruvate from prephenate: step 1/1.</text>
</comment>
<dbReference type="SUPFAM" id="SSF55021">
    <property type="entry name" value="ACT-like"/>
    <property type="match status" value="1"/>
</dbReference>
<evidence type="ECO:0000256" key="17">
    <source>
        <dbReference type="ARBA" id="ARBA00031520"/>
    </source>
</evidence>
<evidence type="ECO:0000256" key="16">
    <source>
        <dbReference type="ARBA" id="ARBA00031175"/>
    </source>
</evidence>
<accession>A0A2S8GP00</accession>
<dbReference type="InterPro" id="IPR045865">
    <property type="entry name" value="ACT-like_dom_sf"/>
</dbReference>
<dbReference type="InterPro" id="IPR001086">
    <property type="entry name" value="Preph_deHydtase"/>
</dbReference>
<dbReference type="Gene3D" id="1.20.59.10">
    <property type="entry name" value="Chorismate mutase"/>
    <property type="match status" value="1"/>
</dbReference>
<comment type="function">
    <text evidence="2">Catalyzes the Claisen rearrangement of chorismate to prephenate and the decarboxylation/dehydration of prephenate to phenylpyruvate.</text>
</comment>
<dbReference type="Proteomes" id="UP000237819">
    <property type="component" value="Unassembled WGS sequence"/>
</dbReference>
<evidence type="ECO:0000256" key="9">
    <source>
        <dbReference type="ARBA" id="ARBA00022490"/>
    </source>
</evidence>
<evidence type="ECO:0000256" key="13">
    <source>
        <dbReference type="ARBA" id="ARBA00023235"/>
    </source>
</evidence>
<evidence type="ECO:0000313" key="24">
    <source>
        <dbReference type="Proteomes" id="UP000237819"/>
    </source>
</evidence>
<comment type="catalytic activity">
    <reaction evidence="18">
        <text>prephenate + H(+) = 3-phenylpyruvate + CO2 + H2O</text>
        <dbReference type="Rhea" id="RHEA:21648"/>
        <dbReference type="ChEBI" id="CHEBI:15377"/>
        <dbReference type="ChEBI" id="CHEBI:15378"/>
        <dbReference type="ChEBI" id="CHEBI:16526"/>
        <dbReference type="ChEBI" id="CHEBI:18005"/>
        <dbReference type="ChEBI" id="CHEBI:29934"/>
        <dbReference type="EC" id="4.2.1.51"/>
    </reaction>
</comment>
<keyword evidence="11" id="KW-0057">Aromatic amino acid biosynthesis</keyword>
<dbReference type="AlphaFoldDB" id="A0A2S8GP00"/>
<dbReference type="Gene3D" id="3.40.190.10">
    <property type="entry name" value="Periplasmic binding protein-like II"/>
    <property type="match status" value="2"/>
</dbReference>
<evidence type="ECO:0000256" key="10">
    <source>
        <dbReference type="ARBA" id="ARBA00022605"/>
    </source>
</evidence>
<evidence type="ECO:0000256" key="8">
    <source>
        <dbReference type="ARBA" id="ARBA00014401"/>
    </source>
</evidence>
<dbReference type="UniPathway" id="UPA00120">
    <property type="reaction ID" value="UER00203"/>
</dbReference>